<dbReference type="AlphaFoldDB" id="A0A9Q9BQX5"/>
<keyword evidence="1" id="KW-0812">Transmembrane</keyword>
<keyword evidence="1" id="KW-0472">Membrane</keyword>
<sequence>MGNFILFMFIFVMVNLGSIAKSALLHNESWNEIIRTNIILSIIMILWYWPAVYDIELNIFLFLFSCFVFGVMMIVLCIIKKKYEKHREGVNEDLFLVGGIFIFTIVKYIFKIKLVDCF</sequence>
<feature type="transmembrane region" description="Helical" evidence="1">
    <location>
        <begin position="59"/>
        <end position="79"/>
    </location>
</feature>
<organism evidence="2 3">
    <name type="scientific">Treponema denticola</name>
    <dbReference type="NCBI Taxonomy" id="158"/>
    <lineage>
        <taxon>Bacteria</taxon>
        <taxon>Pseudomonadati</taxon>
        <taxon>Spirochaetota</taxon>
        <taxon>Spirochaetia</taxon>
        <taxon>Spirochaetales</taxon>
        <taxon>Treponemataceae</taxon>
        <taxon>Treponema</taxon>
    </lineage>
</organism>
<proteinExistence type="predicted"/>
<protein>
    <submittedName>
        <fullName evidence="2">Uncharacterized protein</fullName>
    </submittedName>
</protein>
<evidence type="ECO:0000313" key="3">
    <source>
        <dbReference type="Proteomes" id="UP001056981"/>
    </source>
</evidence>
<evidence type="ECO:0000313" key="2">
    <source>
        <dbReference type="EMBL" id="UTD01483.1"/>
    </source>
</evidence>
<accession>A0A9Q9BQX5</accession>
<feature type="transmembrane region" description="Helical" evidence="1">
    <location>
        <begin position="36"/>
        <end position="53"/>
    </location>
</feature>
<dbReference type="Proteomes" id="UP001056981">
    <property type="component" value="Chromosome"/>
</dbReference>
<feature type="transmembrane region" description="Helical" evidence="1">
    <location>
        <begin position="6"/>
        <end position="24"/>
    </location>
</feature>
<dbReference type="EMBL" id="CP051635">
    <property type="protein sequence ID" value="UTD01483.1"/>
    <property type="molecule type" value="Genomic_DNA"/>
</dbReference>
<gene>
    <name evidence="2" type="ORF">E4N86_04500</name>
</gene>
<reference evidence="2" key="1">
    <citation type="submission" date="2020-04" db="EMBL/GenBank/DDBJ databases">
        <title>Comparative genomics of oral phylogroup-2 Treponema strains.</title>
        <authorList>
            <person name="Zeng H."/>
            <person name="Chan Y.K."/>
            <person name="Watt R.M."/>
        </authorList>
    </citation>
    <scope>NUCLEOTIDE SEQUENCE</scope>
    <source>
        <strain evidence="2">OMZ 905</strain>
    </source>
</reference>
<keyword evidence="1" id="KW-1133">Transmembrane helix</keyword>
<name>A0A9Q9BQX5_TREDN</name>
<evidence type="ECO:0000256" key="1">
    <source>
        <dbReference type="SAM" id="Phobius"/>
    </source>
</evidence>